<feature type="domain" description="Nudix hydrolase" evidence="3">
    <location>
        <begin position="155"/>
        <end position="315"/>
    </location>
</feature>
<dbReference type="Gene3D" id="3.90.79.10">
    <property type="entry name" value="Nucleoside Triphosphate Pyrophosphohydrolase"/>
    <property type="match status" value="1"/>
</dbReference>
<dbReference type="PROSITE" id="PS51462">
    <property type="entry name" value="NUDIX"/>
    <property type="match status" value="1"/>
</dbReference>
<proteinExistence type="predicted"/>
<evidence type="ECO:0000256" key="2">
    <source>
        <dbReference type="ARBA" id="ARBA00022801"/>
    </source>
</evidence>
<evidence type="ECO:0000313" key="5">
    <source>
        <dbReference type="Proteomes" id="UP000249614"/>
    </source>
</evidence>
<accession>A0A2W6HUZ9</accession>
<dbReference type="EMBL" id="LXXM01000237">
    <property type="protein sequence ID" value="PZS87218.1"/>
    <property type="molecule type" value="Genomic_DNA"/>
</dbReference>
<sequence>MPQVYATLRSGDQYLIARKQITNAWWSGYAAPVLVAEAAAALVAVANVAADPPADADAVAVAAINATLSHAALAAKSAWPGPMPLNGAATRAAIDQALADVSNAGQAIDQLQAAVPVVLAAVNRAARMGASRWPPARPGVPTPPWADLVIAGMAAWPIADLGVQVNTALDRIRNWAGSRPATLVNQAGQWVLPGGRMGNAEPAEDAARREFQEETGVVLGAPFVMAYNTAFQTAPQGARFHLVCFDVPDDQDIAALAADINANLMARQAWLDRPVAGSVVDWELDAVRIVAQNELTGYLGAYQATRIPDNCLPVPFPPPVGADAIADWVAELRGFAESQSIDWYLRMACYIEQQ</sequence>
<protein>
    <submittedName>
        <fullName evidence="4">NUDIX hydrolase</fullName>
    </submittedName>
</protein>
<dbReference type="GO" id="GO:0016787">
    <property type="term" value="F:hydrolase activity"/>
    <property type="evidence" value="ECO:0007669"/>
    <property type="project" value="UniProtKB-KW"/>
</dbReference>
<dbReference type="InterPro" id="IPR015797">
    <property type="entry name" value="NUDIX_hydrolase-like_dom_sf"/>
</dbReference>
<dbReference type="Proteomes" id="UP000249614">
    <property type="component" value="Unassembled WGS sequence"/>
</dbReference>
<comment type="cofactor">
    <cofactor evidence="1">
        <name>Mg(2+)</name>
        <dbReference type="ChEBI" id="CHEBI:18420"/>
    </cofactor>
</comment>
<reference evidence="4 5" key="1">
    <citation type="submission" date="2016-05" db="EMBL/GenBank/DDBJ databases">
        <authorList>
            <person name="Lavstsen T."/>
            <person name="Jespersen J.S."/>
        </authorList>
    </citation>
    <scope>NUCLEOTIDE SEQUENCE [LARGE SCALE GENOMIC DNA]</scope>
    <source>
        <strain evidence="4 5">SM-5815</strain>
    </source>
</reference>
<gene>
    <name evidence="4" type="ORF">A7X83_02070</name>
</gene>
<dbReference type="InterPro" id="IPR000086">
    <property type="entry name" value="NUDIX_hydrolase_dom"/>
</dbReference>
<evidence type="ECO:0000256" key="1">
    <source>
        <dbReference type="ARBA" id="ARBA00001946"/>
    </source>
</evidence>
<dbReference type="SUPFAM" id="SSF55811">
    <property type="entry name" value="Nudix"/>
    <property type="match status" value="1"/>
</dbReference>
<evidence type="ECO:0000259" key="3">
    <source>
        <dbReference type="PROSITE" id="PS51462"/>
    </source>
</evidence>
<dbReference type="Pfam" id="PF00293">
    <property type="entry name" value="NUDIX"/>
    <property type="match status" value="1"/>
</dbReference>
<evidence type="ECO:0000313" key="4">
    <source>
        <dbReference type="EMBL" id="PZS87218.1"/>
    </source>
</evidence>
<dbReference type="AlphaFoldDB" id="A0A2W6HUZ9"/>
<organism evidence="4 5">
    <name type="scientific">Stenotrophomonas maltophilia</name>
    <name type="common">Pseudomonas maltophilia</name>
    <name type="synonym">Xanthomonas maltophilia</name>
    <dbReference type="NCBI Taxonomy" id="40324"/>
    <lineage>
        <taxon>Bacteria</taxon>
        <taxon>Pseudomonadati</taxon>
        <taxon>Pseudomonadota</taxon>
        <taxon>Gammaproteobacteria</taxon>
        <taxon>Lysobacterales</taxon>
        <taxon>Lysobacteraceae</taxon>
        <taxon>Stenotrophomonas</taxon>
        <taxon>Stenotrophomonas maltophilia group</taxon>
    </lineage>
</organism>
<comment type="caution">
    <text evidence="4">The sequence shown here is derived from an EMBL/GenBank/DDBJ whole genome shotgun (WGS) entry which is preliminary data.</text>
</comment>
<keyword evidence="2 4" id="KW-0378">Hydrolase</keyword>
<name>A0A2W6HUZ9_STEMA</name>
<dbReference type="InterPro" id="IPR020084">
    <property type="entry name" value="NUDIX_hydrolase_CS"/>
</dbReference>
<dbReference type="PROSITE" id="PS00893">
    <property type="entry name" value="NUDIX_BOX"/>
    <property type="match status" value="1"/>
</dbReference>